<evidence type="ECO:0000313" key="3">
    <source>
        <dbReference type="Proteomes" id="UP000199203"/>
    </source>
</evidence>
<dbReference type="RefSeq" id="WP_089870335.1">
    <property type="nucleotide sequence ID" value="NZ_FNBH01000001.1"/>
</dbReference>
<name>A0A1G7F9D2_9FLAO</name>
<organism evidence="2 3">
    <name type="scientific">Epilithonimonas hungarica</name>
    <dbReference type="NCBI Taxonomy" id="454006"/>
    <lineage>
        <taxon>Bacteria</taxon>
        <taxon>Pseudomonadati</taxon>
        <taxon>Bacteroidota</taxon>
        <taxon>Flavobacteriia</taxon>
        <taxon>Flavobacteriales</taxon>
        <taxon>Weeksellaceae</taxon>
        <taxon>Chryseobacterium group</taxon>
        <taxon>Epilithonimonas</taxon>
    </lineage>
</organism>
<dbReference type="Proteomes" id="UP000199203">
    <property type="component" value="Unassembled WGS sequence"/>
</dbReference>
<dbReference type="OrthoDB" id="1252098at2"/>
<keyword evidence="1" id="KW-0812">Transmembrane</keyword>
<sequence length="174" mass="19953">MTNSTAANTMSSLLDFLKYLIPVLSAFLASFLTYRFSKKDKIRDHLFTYKVKAYLSLAEDVSKIQKDIIKLKNNIHFSRREIGELSPFTITDDLKESINRQSLFLSDKIKKDSKNLETAVYSLATIEEYVGKINTNPKKETLDKYQRAYIECGILIEKLQSDLGMHQIGTGNKK</sequence>
<accession>A0A1G7F9D2</accession>
<keyword evidence="1" id="KW-1133">Transmembrane helix</keyword>
<evidence type="ECO:0000256" key="1">
    <source>
        <dbReference type="SAM" id="Phobius"/>
    </source>
</evidence>
<reference evidence="3" key="1">
    <citation type="submission" date="2016-10" db="EMBL/GenBank/DDBJ databases">
        <authorList>
            <person name="Varghese N."/>
            <person name="Submissions S."/>
        </authorList>
    </citation>
    <scope>NUCLEOTIDE SEQUENCE [LARGE SCALE GENOMIC DNA]</scope>
    <source>
        <strain evidence="3">DSM 19684</strain>
    </source>
</reference>
<dbReference type="AlphaFoldDB" id="A0A1G7F9D2"/>
<proteinExistence type="predicted"/>
<keyword evidence="3" id="KW-1185">Reference proteome</keyword>
<gene>
    <name evidence="2" type="ORF">SAMN05421825_0023</name>
</gene>
<keyword evidence="1" id="KW-0472">Membrane</keyword>
<dbReference type="EMBL" id="FNBH01000001">
    <property type="protein sequence ID" value="SDE72507.1"/>
    <property type="molecule type" value="Genomic_DNA"/>
</dbReference>
<evidence type="ECO:0000313" key="2">
    <source>
        <dbReference type="EMBL" id="SDE72507.1"/>
    </source>
</evidence>
<protein>
    <submittedName>
        <fullName evidence="2">Uncharacterized protein</fullName>
    </submittedName>
</protein>
<feature type="transmembrane region" description="Helical" evidence="1">
    <location>
        <begin position="16"/>
        <end position="34"/>
    </location>
</feature>